<dbReference type="SUPFAM" id="SSF53448">
    <property type="entry name" value="Nucleotide-diphospho-sugar transferases"/>
    <property type="match status" value="1"/>
</dbReference>
<evidence type="ECO:0008006" key="3">
    <source>
        <dbReference type="Google" id="ProtNLM"/>
    </source>
</evidence>
<evidence type="ECO:0000313" key="2">
    <source>
        <dbReference type="Proteomes" id="UP001530315"/>
    </source>
</evidence>
<dbReference type="AlphaFoldDB" id="A0ABD3NN15"/>
<gene>
    <name evidence="1" type="ORF">ACHAW5_005413</name>
</gene>
<dbReference type="PANTHER" id="PTHR32385">
    <property type="entry name" value="MANNOSYL PHOSPHORYLINOSITOL CERAMIDE SYNTHASE"/>
    <property type="match status" value="1"/>
</dbReference>
<comment type="caution">
    <text evidence="1">The sequence shown here is derived from an EMBL/GenBank/DDBJ whole genome shotgun (WGS) entry which is preliminary data.</text>
</comment>
<dbReference type="EMBL" id="JALLAZ020001301">
    <property type="protein sequence ID" value="KAL3777264.1"/>
    <property type="molecule type" value="Genomic_DNA"/>
</dbReference>
<dbReference type="Gene3D" id="3.90.550.20">
    <property type="match status" value="1"/>
</dbReference>
<sequence>MPSAILITIFVVGSIYGSFRSITRRSETEKLAVDKTAAAANWRRCPLPRIATGPATSTSMAWNYYHALVDENLKTAVRARSFFSYPQSKKHGRGESDDKDTKPRIPHRLIFTHKDNLLDCSNSASNSTPPQLYNLAENVKATLNAYTQIWPDLQFAFLTDDDCIDLINQTEPGLIPYFDGLKGMYKADICRAADLTLHGGYYFDVDILVVQPYVAPADAKFVTVKGSGFPTFGFFQAFFAAEKDSAIARHSLKVMLEALSGERSRGKWLGPTALMEAWMEVENVTNASSVNFDVNNVHLLTEVHLTNPTDVSKYQKVSDSLASINGFKLIQRVPRGYGDDCQYQGGACDHAVLDEADGRIYFYSRVLGTTWCGSLKTDWPCS</sequence>
<proteinExistence type="predicted"/>
<dbReference type="PANTHER" id="PTHR32385:SF15">
    <property type="entry name" value="INOSITOL PHOSPHOCERAMIDE MANNOSYLTRANSFERASE 1"/>
    <property type="match status" value="1"/>
</dbReference>
<organism evidence="1 2">
    <name type="scientific">Stephanodiscus triporus</name>
    <dbReference type="NCBI Taxonomy" id="2934178"/>
    <lineage>
        <taxon>Eukaryota</taxon>
        <taxon>Sar</taxon>
        <taxon>Stramenopiles</taxon>
        <taxon>Ochrophyta</taxon>
        <taxon>Bacillariophyta</taxon>
        <taxon>Coscinodiscophyceae</taxon>
        <taxon>Thalassiosirophycidae</taxon>
        <taxon>Stephanodiscales</taxon>
        <taxon>Stephanodiscaceae</taxon>
        <taxon>Stephanodiscus</taxon>
    </lineage>
</organism>
<dbReference type="InterPro" id="IPR051706">
    <property type="entry name" value="Glycosyltransferase_domain"/>
</dbReference>
<name>A0ABD3NN15_9STRA</name>
<keyword evidence="2" id="KW-1185">Reference proteome</keyword>
<reference evidence="1 2" key="1">
    <citation type="submission" date="2024-10" db="EMBL/GenBank/DDBJ databases">
        <title>Updated reference genomes for cyclostephanoid diatoms.</title>
        <authorList>
            <person name="Roberts W.R."/>
            <person name="Alverson A.J."/>
        </authorList>
    </citation>
    <scope>NUCLEOTIDE SEQUENCE [LARGE SCALE GENOMIC DNA]</scope>
    <source>
        <strain evidence="1 2">AJA276-08</strain>
    </source>
</reference>
<accession>A0ABD3NN15</accession>
<evidence type="ECO:0000313" key="1">
    <source>
        <dbReference type="EMBL" id="KAL3777264.1"/>
    </source>
</evidence>
<dbReference type="Proteomes" id="UP001530315">
    <property type="component" value="Unassembled WGS sequence"/>
</dbReference>
<dbReference type="InterPro" id="IPR029044">
    <property type="entry name" value="Nucleotide-diphossugar_trans"/>
</dbReference>
<protein>
    <recommendedName>
        <fullName evidence="3">Alpha 1,4-glycosyltransferase domain-containing protein</fullName>
    </recommendedName>
</protein>